<dbReference type="InterPro" id="IPR043502">
    <property type="entry name" value="DNA/RNA_pol_sf"/>
</dbReference>
<sequence>MEATRIYPYSFWSHQDILIISWEKRITSSCSRPKPQEPDTDSFTAVRSQFNGYQLPSSWVYQPPQKDHKSLHPYYKKSLDILEKEARDQTKKQEWKPKLVQPIKCLNQKAEPSLNPVDKCFMFKEEDFPKLESFVKNGSRHIPKIQNAAPTVLPSGETVGPSPTEEVLNWQIENSLVQNSALTSIHKNVTEVRGKVDHIDTTVKTQNSQVSHMIKVLEERLEGLKYELPSNSSSLANFVLNKEKETQFIQNQIATLRTIGEVPKFDIGPSEPVTKVSPGFGATPIRNWPTPFYFGGVTTPNPSVFFPDQPQQSSKPFDIAQVLKRKAKEVVQEPDSSLMYTEKKANKATKIYDNPLSSMLKDFHYDLVPYISTYSQLSDSFESDQAKLSDSQVSDNEDLSVEIKTIEEEEGESSPNCEGESSPKSSYDQISSDEHIPVINMATKAEVVHPDDTYEEGERENSGASRTQRTNFPKAKGVQIFTIDNIPSEQWEAKFQEFHAWMIVQNITDESHFEILSVFTAHFARILKDWWTSLGKQDKLFFLTRQDFAENINILHLMFIGDVKESRETKRKEFFQMKCLSYDRKDLNKHFKKMTKLFIALGADINLKQAFISSFPKSLSDGAEMFIHNKYGSILNLSIGQIKQAVFLSLDDLCNKRKIIREYLKGDVCLDQACKKPELIIKGKSQACVPYKRRRKFKRFSKSYKDFPKRPFRKKLRYFKRKCKQFRGKKGNKCFIYGKPGHFAKNSPSWGSSQTQAIQRLKQELVNLPTLHIPIEDKKILQTDANEKYWGVVLFEENKQGTKHCCGFASGKFKISEQHYHSTFKEILALRNGIKKFSFFLISHHFLVKMDMGSFPKMLHFKQKSIPHPQLLRWSAWFSQYSFDVKHIMGKKNIVADFFSRKERIPQQVLSCLMFTSVQLVPPDIHEIPYPWEKEGIERIRNHYELQHFSSYDGSILSAFGTNPEYPFCQIFIANPTDFPKELLWYIWCMCHQCHILMKFQNPFFNQSLDQNLQVFLQWFKPLTYWSGLFSTNSNHTLFHFHIPCHLINNQIQSLPIPSAVIYKELTHTILDQDDEYGKAQRYIFQENRCIPPEIWPGPYGSWNFQNSHPYW</sequence>
<dbReference type="PhylomeDB" id="A0A068V8P2"/>
<evidence type="ECO:0000313" key="4">
    <source>
        <dbReference type="Proteomes" id="UP000295252"/>
    </source>
</evidence>
<dbReference type="Gramene" id="CDP17145">
    <property type="protein sequence ID" value="CDP17145"/>
    <property type="gene ID" value="GSCOC_T00011171001"/>
</dbReference>
<dbReference type="STRING" id="49390.A0A068V8P2"/>
<dbReference type="SUPFAM" id="SSF56672">
    <property type="entry name" value="DNA/RNA polymerases"/>
    <property type="match status" value="1"/>
</dbReference>
<accession>A0A068V8P2</accession>
<protein>
    <recommendedName>
        <fullName evidence="2">Reverse transcriptase/retrotransposon-derived protein RNase H-like domain-containing protein</fullName>
    </recommendedName>
</protein>
<feature type="region of interest" description="Disordered" evidence="1">
    <location>
        <begin position="449"/>
        <end position="469"/>
    </location>
</feature>
<evidence type="ECO:0000259" key="2">
    <source>
        <dbReference type="Pfam" id="PF17919"/>
    </source>
</evidence>
<gene>
    <name evidence="3" type="ORF">GSCOC_T00011171001</name>
</gene>
<keyword evidence="4" id="KW-1185">Reference proteome</keyword>
<evidence type="ECO:0000256" key="1">
    <source>
        <dbReference type="SAM" id="MobiDB-lite"/>
    </source>
</evidence>
<organism evidence="3 4">
    <name type="scientific">Coffea canephora</name>
    <name type="common">Robusta coffee</name>
    <dbReference type="NCBI Taxonomy" id="49390"/>
    <lineage>
        <taxon>Eukaryota</taxon>
        <taxon>Viridiplantae</taxon>
        <taxon>Streptophyta</taxon>
        <taxon>Embryophyta</taxon>
        <taxon>Tracheophyta</taxon>
        <taxon>Spermatophyta</taxon>
        <taxon>Magnoliopsida</taxon>
        <taxon>eudicotyledons</taxon>
        <taxon>Gunneridae</taxon>
        <taxon>Pentapetalae</taxon>
        <taxon>asterids</taxon>
        <taxon>lamiids</taxon>
        <taxon>Gentianales</taxon>
        <taxon>Rubiaceae</taxon>
        <taxon>Ixoroideae</taxon>
        <taxon>Gardenieae complex</taxon>
        <taxon>Bertiereae - Coffeeae clade</taxon>
        <taxon>Coffeeae</taxon>
        <taxon>Coffea</taxon>
    </lineage>
</organism>
<reference evidence="4" key="1">
    <citation type="journal article" date="2014" name="Science">
        <title>The coffee genome provides insight into the convergent evolution of caffeine biosynthesis.</title>
        <authorList>
            <person name="Denoeud F."/>
            <person name="Carretero-Paulet L."/>
            <person name="Dereeper A."/>
            <person name="Droc G."/>
            <person name="Guyot R."/>
            <person name="Pietrella M."/>
            <person name="Zheng C."/>
            <person name="Alberti A."/>
            <person name="Anthony F."/>
            <person name="Aprea G."/>
            <person name="Aury J.M."/>
            <person name="Bento P."/>
            <person name="Bernard M."/>
            <person name="Bocs S."/>
            <person name="Campa C."/>
            <person name="Cenci A."/>
            <person name="Combes M.C."/>
            <person name="Crouzillat D."/>
            <person name="Da Silva C."/>
            <person name="Daddiego L."/>
            <person name="De Bellis F."/>
            <person name="Dussert S."/>
            <person name="Garsmeur O."/>
            <person name="Gayraud T."/>
            <person name="Guignon V."/>
            <person name="Jahn K."/>
            <person name="Jamilloux V."/>
            <person name="Joet T."/>
            <person name="Labadie K."/>
            <person name="Lan T."/>
            <person name="Leclercq J."/>
            <person name="Lepelley M."/>
            <person name="Leroy T."/>
            <person name="Li L.T."/>
            <person name="Librado P."/>
            <person name="Lopez L."/>
            <person name="Munoz A."/>
            <person name="Noel B."/>
            <person name="Pallavicini A."/>
            <person name="Perrotta G."/>
            <person name="Poncet V."/>
            <person name="Pot D."/>
            <person name="Priyono X."/>
            <person name="Rigoreau M."/>
            <person name="Rouard M."/>
            <person name="Rozas J."/>
            <person name="Tranchant-Dubreuil C."/>
            <person name="VanBuren R."/>
            <person name="Zhang Q."/>
            <person name="Andrade A.C."/>
            <person name="Argout X."/>
            <person name="Bertrand B."/>
            <person name="de Kochko A."/>
            <person name="Graziosi G."/>
            <person name="Henry R.J."/>
            <person name="Jayarama X."/>
            <person name="Ming R."/>
            <person name="Nagai C."/>
            <person name="Rounsley S."/>
            <person name="Sankoff D."/>
            <person name="Giuliano G."/>
            <person name="Albert V.A."/>
            <person name="Wincker P."/>
            <person name="Lashermes P."/>
        </authorList>
    </citation>
    <scope>NUCLEOTIDE SEQUENCE [LARGE SCALE GENOMIC DNA]</scope>
    <source>
        <strain evidence="4">cv. DH200-94</strain>
    </source>
</reference>
<dbReference type="InterPro" id="IPR053098">
    <property type="entry name" value="Petuviruses_polyprotein"/>
</dbReference>
<name>A0A068V8P2_COFCA</name>
<proteinExistence type="predicted"/>
<dbReference type="PANTHER" id="PTHR48435">
    <property type="entry name" value="POLYPROTEIN"/>
    <property type="match status" value="1"/>
</dbReference>
<dbReference type="Proteomes" id="UP000295252">
    <property type="component" value="Chromosome IX"/>
</dbReference>
<feature type="region of interest" description="Disordered" evidence="1">
    <location>
        <begin position="406"/>
        <end position="430"/>
    </location>
</feature>
<dbReference type="CDD" id="cd09274">
    <property type="entry name" value="RNase_HI_RT_Ty3"/>
    <property type="match status" value="1"/>
</dbReference>
<dbReference type="InParanoid" id="A0A068V8P2"/>
<dbReference type="InterPro" id="IPR041577">
    <property type="entry name" value="RT_RNaseH_2"/>
</dbReference>
<dbReference type="EMBL" id="HG739229">
    <property type="protein sequence ID" value="CDP17145.1"/>
    <property type="molecule type" value="Genomic_DNA"/>
</dbReference>
<feature type="domain" description="Reverse transcriptase/retrotransposon-derived protein RNase H-like" evidence="2">
    <location>
        <begin position="750"/>
        <end position="848"/>
    </location>
</feature>
<dbReference type="AlphaFoldDB" id="A0A068V8P2"/>
<evidence type="ECO:0000313" key="3">
    <source>
        <dbReference type="EMBL" id="CDP17145.1"/>
    </source>
</evidence>
<dbReference type="Pfam" id="PF17919">
    <property type="entry name" value="RT_RNaseH_2"/>
    <property type="match status" value="1"/>
</dbReference>
<feature type="compositionally biased region" description="Low complexity" evidence="1">
    <location>
        <begin position="413"/>
        <end position="423"/>
    </location>
</feature>
<dbReference type="PANTHER" id="PTHR48435:SF1">
    <property type="entry name" value="POLYPROTEIN"/>
    <property type="match status" value="1"/>
</dbReference>